<name>G4QKH4_GLANF</name>
<evidence type="ECO:0000313" key="2">
    <source>
        <dbReference type="Proteomes" id="UP000009282"/>
    </source>
</evidence>
<evidence type="ECO:0000313" key="1">
    <source>
        <dbReference type="EMBL" id="AEP30040.1"/>
    </source>
</evidence>
<proteinExistence type="predicted"/>
<sequence length="37" mass="4036">MKANSIYLSQALNRGDYENFSSGEAGSRLQRQGASKT</sequence>
<protein>
    <submittedName>
        <fullName evidence="1">Uncharacterized protein</fullName>
    </submittedName>
</protein>
<dbReference type="STRING" id="1085623.GNIT_1931"/>
<dbReference type="AlphaFoldDB" id="G4QKH4"/>
<reference evidence="1 2" key="1">
    <citation type="journal article" date="2011" name="J. Bacteriol.">
        <title>Complete genome sequence of seawater bacterium Glaciecola nitratireducens FR1064T.</title>
        <authorList>
            <person name="Bian F."/>
            <person name="Qin Q.L."/>
            <person name="Xie B.B."/>
            <person name="Shu Y.L."/>
            <person name="Zhang X.Y."/>
            <person name="Yu Y."/>
            <person name="Chen B."/>
            <person name="Chen X.L."/>
            <person name="Zhou B.C."/>
            <person name="Zhang Y.Z."/>
        </authorList>
    </citation>
    <scope>NUCLEOTIDE SEQUENCE [LARGE SCALE GENOMIC DNA]</scope>
    <source>
        <strain evidence="2">JCM 12485 / KCTC 12276 / FR1064</strain>
    </source>
</reference>
<dbReference type="KEGG" id="gni:GNIT_1931"/>
<dbReference type="EMBL" id="CP003060">
    <property type="protein sequence ID" value="AEP30040.1"/>
    <property type="molecule type" value="Genomic_DNA"/>
</dbReference>
<keyword evidence="2" id="KW-1185">Reference proteome</keyword>
<dbReference type="HOGENOM" id="CLU_3344130_0_0_6"/>
<organism evidence="1 2">
    <name type="scientific">Glaciecola nitratireducens (strain JCM 12485 / KCTC 12276 / FR1064)</name>
    <dbReference type="NCBI Taxonomy" id="1085623"/>
    <lineage>
        <taxon>Bacteria</taxon>
        <taxon>Pseudomonadati</taxon>
        <taxon>Pseudomonadota</taxon>
        <taxon>Gammaproteobacteria</taxon>
        <taxon>Alteromonadales</taxon>
        <taxon>Alteromonadaceae</taxon>
        <taxon>Brumicola</taxon>
    </lineage>
</organism>
<gene>
    <name evidence="1" type="ordered locus">GNIT_1931</name>
</gene>
<dbReference type="Proteomes" id="UP000009282">
    <property type="component" value="Chromosome"/>
</dbReference>
<accession>G4QKH4</accession>